<reference evidence="2 3" key="1">
    <citation type="journal article" date="2016" name="Nat. Commun.">
        <title>Thousands of microbial genomes shed light on interconnected biogeochemical processes in an aquifer system.</title>
        <authorList>
            <person name="Anantharaman K."/>
            <person name="Brown C.T."/>
            <person name="Hug L.A."/>
            <person name="Sharon I."/>
            <person name="Castelle C.J."/>
            <person name="Probst A.J."/>
            <person name="Thomas B.C."/>
            <person name="Singh A."/>
            <person name="Wilkins M.J."/>
            <person name="Karaoz U."/>
            <person name="Brodie E.L."/>
            <person name="Williams K.H."/>
            <person name="Hubbard S.S."/>
            <person name="Banfield J.F."/>
        </authorList>
    </citation>
    <scope>NUCLEOTIDE SEQUENCE [LARGE SCALE GENOMIC DNA]</scope>
</reference>
<sequence length="220" mass="24072">MPRLHHATARETIFCVLGLLCLVIGIPLGVTKPQIPNQYLLCEVAAAVGMLFFITSISIHKKVTKENTLTIVGVVVLALISSKLDSVLARLGYDMHHMSIEQLLGIAMLFAVLWWLVLYYAALPRLAAYIKKMDGPPTATQTRCETPGEKTRDATPVLAFALAGGSLLILLQLIGLLVSPELEARLKQSADVMLVGAGVLFLLVYAGWYSLLRRFNAKEE</sequence>
<dbReference type="Proteomes" id="UP000178109">
    <property type="component" value="Unassembled WGS sequence"/>
</dbReference>
<comment type="caution">
    <text evidence="2">The sequence shown here is derived from an EMBL/GenBank/DDBJ whole genome shotgun (WGS) entry which is preliminary data.</text>
</comment>
<proteinExistence type="predicted"/>
<dbReference type="EMBL" id="MHKO01000029">
    <property type="protein sequence ID" value="OGY92080.1"/>
    <property type="molecule type" value="Genomic_DNA"/>
</dbReference>
<evidence type="ECO:0000313" key="2">
    <source>
        <dbReference type="EMBL" id="OGY92080.1"/>
    </source>
</evidence>
<keyword evidence="1" id="KW-0472">Membrane</keyword>
<protein>
    <submittedName>
        <fullName evidence="2">Uncharacterized protein</fullName>
    </submittedName>
</protein>
<keyword evidence="1" id="KW-1133">Transmembrane helix</keyword>
<keyword evidence="1" id="KW-0812">Transmembrane</keyword>
<feature type="transmembrane region" description="Helical" evidence="1">
    <location>
        <begin position="12"/>
        <end position="30"/>
    </location>
</feature>
<feature type="transmembrane region" description="Helical" evidence="1">
    <location>
        <begin position="69"/>
        <end position="91"/>
    </location>
</feature>
<name>A0A1G2BUY2_9BACT</name>
<evidence type="ECO:0000313" key="3">
    <source>
        <dbReference type="Proteomes" id="UP000178109"/>
    </source>
</evidence>
<feature type="transmembrane region" description="Helical" evidence="1">
    <location>
        <begin position="103"/>
        <end position="123"/>
    </location>
</feature>
<organism evidence="2 3">
    <name type="scientific">Candidatus Komeilibacteria bacterium RIFCSPLOWO2_02_FULL_48_11</name>
    <dbReference type="NCBI Taxonomy" id="1798553"/>
    <lineage>
        <taxon>Bacteria</taxon>
        <taxon>Candidatus Komeiliibacteriota</taxon>
    </lineage>
</organism>
<feature type="transmembrane region" description="Helical" evidence="1">
    <location>
        <begin position="192"/>
        <end position="212"/>
    </location>
</feature>
<feature type="transmembrane region" description="Helical" evidence="1">
    <location>
        <begin position="157"/>
        <end position="180"/>
    </location>
</feature>
<accession>A0A1G2BUY2</accession>
<gene>
    <name evidence="2" type="ORF">A3H70_04730</name>
</gene>
<dbReference type="AlphaFoldDB" id="A0A1G2BUY2"/>
<evidence type="ECO:0000256" key="1">
    <source>
        <dbReference type="SAM" id="Phobius"/>
    </source>
</evidence>
<feature type="transmembrane region" description="Helical" evidence="1">
    <location>
        <begin position="36"/>
        <end position="57"/>
    </location>
</feature>